<evidence type="ECO:0000313" key="3">
    <source>
        <dbReference type="EMBL" id="MBG9386626.1"/>
    </source>
</evidence>
<protein>
    <submittedName>
        <fullName evidence="3">Acid phosphatase</fullName>
    </submittedName>
</protein>
<accession>A0A931MEB1</accession>
<dbReference type="RefSeq" id="WP_196984601.1">
    <property type="nucleotide sequence ID" value="NZ_JADWYS010000001.1"/>
</dbReference>
<proteinExistence type="predicted"/>
<dbReference type="AlphaFoldDB" id="A0A931MEB1"/>
<name>A0A931MEB1_9BURK</name>
<reference evidence="3" key="1">
    <citation type="submission" date="2020-11" db="EMBL/GenBank/DDBJ databases">
        <title>Bacterial whole genome sequence for Caenimonas sp. DR4.4.</title>
        <authorList>
            <person name="Le V."/>
            <person name="Ko S.-R."/>
            <person name="Ahn C.-Y."/>
            <person name="Oh H.-M."/>
        </authorList>
    </citation>
    <scope>NUCLEOTIDE SEQUENCE</scope>
    <source>
        <strain evidence="3">DR4.4</strain>
    </source>
</reference>
<dbReference type="Pfam" id="PF04185">
    <property type="entry name" value="Phosphoesterase"/>
    <property type="match status" value="1"/>
</dbReference>
<feature type="chain" id="PRO_5037735168" evidence="2">
    <location>
        <begin position="20"/>
        <end position="497"/>
    </location>
</feature>
<evidence type="ECO:0000256" key="2">
    <source>
        <dbReference type="SAM" id="SignalP"/>
    </source>
</evidence>
<dbReference type="Proteomes" id="UP000651050">
    <property type="component" value="Unassembled WGS sequence"/>
</dbReference>
<dbReference type="Gene3D" id="3.40.720.10">
    <property type="entry name" value="Alkaline Phosphatase, subunit A"/>
    <property type="match status" value="2"/>
</dbReference>
<keyword evidence="4" id="KW-1185">Reference proteome</keyword>
<comment type="caution">
    <text evidence="3">The sequence shown here is derived from an EMBL/GenBank/DDBJ whole genome shotgun (WGS) entry which is preliminary data.</text>
</comment>
<dbReference type="InterPro" id="IPR007312">
    <property type="entry name" value="Phosphoesterase"/>
</dbReference>
<feature type="signal peptide" evidence="2">
    <location>
        <begin position="1"/>
        <end position="19"/>
    </location>
</feature>
<sequence>MYRLTALALAALLAGCASAPDFQRRAGHIKNVVVIYAENHSFDNMYGMFPGANGIANATPAQYTQLGHDGKPLPELVVWGGDGKPNAAYPRMPNKPFRIDAPPLNKPPTQIVPSPVHAFFHNQEQINGGANNMFAAMSTVGGWTMGYYDGSQFRLWKWAQEYTLADNFFMGAFGGSYLNHQYLICACAPRHDTAPASMRIRLDANGKLEKRPGSPAASEGAVQVFSGGGVQVTPDGWSVNTTQPPWQPSGVPPAANGPLNAADPAGNAAQGVPLPPQTTPTIGDRLSARGISWAWYAGAYKQALADGEQPASVKRKIIYERADNSPAFQPHHQPFNYYARFAPGTADRAKHLLDGSDFERDIAAGTLPAVSFYKPAGRDTQHPSYTDIMTGDMHIDGLLQKLRASPQWKDMLVIVTYDENGGYWDHVPPPTGPGWGDKFGPGTRIPTLLIGPTVRKHHVDSTAYDTTSILKFVTKRFGLEPLPGVREKMGDFSSALE</sequence>
<keyword evidence="1" id="KW-0378">Hydrolase</keyword>
<evidence type="ECO:0000313" key="4">
    <source>
        <dbReference type="Proteomes" id="UP000651050"/>
    </source>
</evidence>
<dbReference type="PANTHER" id="PTHR31956:SF1">
    <property type="entry name" value="NON-SPECIFIC PHOSPHOLIPASE C1"/>
    <property type="match status" value="1"/>
</dbReference>
<dbReference type="InterPro" id="IPR017768">
    <property type="entry name" value="AcpA"/>
</dbReference>
<dbReference type="InterPro" id="IPR017850">
    <property type="entry name" value="Alkaline_phosphatase_core_sf"/>
</dbReference>
<dbReference type="EMBL" id="JADWYS010000001">
    <property type="protein sequence ID" value="MBG9386626.1"/>
    <property type="molecule type" value="Genomic_DNA"/>
</dbReference>
<dbReference type="CDD" id="cd16013">
    <property type="entry name" value="AcpA"/>
    <property type="match status" value="1"/>
</dbReference>
<gene>
    <name evidence="3" type="primary">acpA</name>
    <name evidence="3" type="ORF">I5803_01195</name>
</gene>
<organism evidence="3 4">
    <name type="scientific">Caenimonas aquaedulcis</name>
    <dbReference type="NCBI Taxonomy" id="2793270"/>
    <lineage>
        <taxon>Bacteria</taxon>
        <taxon>Pseudomonadati</taxon>
        <taxon>Pseudomonadota</taxon>
        <taxon>Betaproteobacteria</taxon>
        <taxon>Burkholderiales</taxon>
        <taxon>Comamonadaceae</taxon>
        <taxon>Caenimonas</taxon>
    </lineage>
</organism>
<keyword evidence="2" id="KW-0732">Signal</keyword>
<dbReference type="SUPFAM" id="SSF53649">
    <property type="entry name" value="Alkaline phosphatase-like"/>
    <property type="match status" value="1"/>
</dbReference>
<dbReference type="NCBIfam" id="TIGR03397">
    <property type="entry name" value="acid_phos_Burk"/>
    <property type="match status" value="1"/>
</dbReference>
<dbReference type="PROSITE" id="PS51257">
    <property type="entry name" value="PROKAR_LIPOPROTEIN"/>
    <property type="match status" value="1"/>
</dbReference>
<evidence type="ECO:0000256" key="1">
    <source>
        <dbReference type="ARBA" id="ARBA00022801"/>
    </source>
</evidence>
<dbReference type="GO" id="GO:0003993">
    <property type="term" value="F:acid phosphatase activity"/>
    <property type="evidence" value="ECO:0007669"/>
    <property type="project" value="InterPro"/>
</dbReference>
<dbReference type="PANTHER" id="PTHR31956">
    <property type="entry name" value="NON-SPECIFIC PHOSPHOLIPASE C4-RELATED"/>
    <property type="match status" value="1"/>
</dbReference>